<accession>A0A6V6ZD21</accession>
<dbReference type="InterPro" id="IPR054274">
    <property type="entry name" value="DUF7005"/>
</dbReference>
<dbReference type="Proteomes" id="UP000556700">
    <property type="component" value="Unassembled WGS sequence"/>
</dbReference>
<protein>
    <submittedName>
        <fullName evidence="1">Uncharacterized protein</fullName>
    </submittedName>
</protein>
<name>A0A6V6ZD21_9FLAO</name>
<sequence length="381" mass="44143">MNSPSSKLPDNFPFKLSPGLKEYLFNRFEKTFKKPFFTEESACEFWHDHSKNNDGNTIFDILKKCYPQLNFPIETGIEKSELYKDFVLRGKKNFTNLKACTELNDSKSIKFEVSKNLAGKIPLLTISNEEDFVRLIQSLLYKNNPVEIPHSMGAVLINGINNWERINILKNRWLAKNPLGNWNQEFSNVILNKSLYKDKLIILSTKPYSNVPANQLGLNDDIWISHSISIRKEHEFTHLYTLKRYGLASNNLHDELIADYIGIIKTIGYFDKGWMLNFLGLEEYPKYRRGARLENYIKENRLSQEDFKQLITIIKNAIEAIAIFDKKMGKLISAKDQRCRIEALCETGLTILASQNGSSVLLDNYYESFNIHESVDLEFPN</sequence>
<dbReference type="AlphaFoldDB" id="A0A6V6ZD21"/>
<evidence type="ECO:0000313" key="1">
    <source>
        <dbReference type="EMBL" id="CAD0009678.1"/>
    </source>
</evidence>
<dbReference type="RefSeq" id="WP_051872793.1">
    <property type="nucleotide sequence ID" value="NZ_CAIJDO010000286.1"/>
</dbReference>
<keyword evidence="2" id="KW-1185">Reference proteome</keyword>
<comment type="caution">
    <text evidence="1">The sequence shown here is derived from an EMBL/GenBank/DDBJ whole genome shotgun (WGS) entry which is preliminary data.</text>
</comment>
<proteinExistence type="predicted"/>
<dbReference type="Pfam" id="PF22541">
    <property type="entry name" value="DUF7005"/>
    <property type="match status" value="1"/>
</dbReference>
<gene>
    <name evidence="1" type="ORF">FLACHUCJ7_04353</name>
</gene>
<dbReference type="EMBL" id="CAIJDO010000286">
    <property type="protein sequence ID" value="CAD0009678.1"/>
    <property type="molecule type" value="Genomic_DNA"/>
</dbReference>
<organism evidence="1 2">
    <name type="scientific">Flavobacterium chungangense</name>
    <dbReference type="NCBI Taxonomy" id="554283"/>
    <lineage>
        <taxon>Bacteria</taxon>
        <taxon>Pseudomonadati</taxon>
        <taxon>Bacteroidota</taxon>
        <taxon>Flavobacteriia</taxon>
        <taxon>Flavobacteriales</taxon>
        <taxon>Flavobacteriaceae</taxon>
        <taxon>Flavobacterium</taxon>
    </lineage>
</organism>
<evidence type="ECO:0000313" key="2">
    <source>
        <dbReference type="Proteomes" id="UP000556700"/>
    </source>
</evidence>
<reference evidence="1 2" key="1">
    <citation type="submission" date="2020-06" db="EMBL/GenBank/DDBJ databases">
        <authorList>
            <person name="Criscuolo A."/>
        </authorList>
    </citation>
    <scope>NUCLEOTIDE SEQUENCE [LARGE SCALE GENOMIC DNA]</scope>
    <source>
        <strain evidence="2">CIP 110025</strain>
    </source>
</reference>